<evidence type="ECO:0000313" key="2">
    <source>
        <dbReference type="EMBL" id="GAW83049.1"/>
    </source>
</evidence>
<feature type="signal peptide" evidence="1">
    <location>
        <begin position="1"/>
        <end position="27"/>
    </location>
</feature>
<comment type="caution">
    <text evidence="2">The sequence shown here is derived from an EMBL/GenBank/DDBJ whole genome shotgun (WGS) entry which is preliminary data.</text>
</comment>
<feature type="chain" id="PRO_5012282132" evidence="1">
    <location>
        <begin position="28"/>
        <end position="137"/>
    </location>
</feature>
<dbReference type="OMA" id="QNWQASE"/>
<reference evidence="3" key="1">
    <citation type="submission" date="2017-04" db="EMBL/GenBank/DDBJ databases">
        <title>Plasmodium gonderi genome.</title>
        <authorList>
            <person name="Arisue N."/>
            <person name="Honma H."/>
            <person name="Kawai S."/>
            <person name="Tougan T."/>
            <person name="Tanabe K."/>
            <person name="Horii T."/>
        </authorList>
    </citation>
    <scope>NUCLEOTIDE SEQUENCE [LARGE SCALE GENOMIC DNA]</scope>
    <source>
        <strain evidence="3">ATCC 30045</strain>
    </source>
</reference>
<name>A0A1Y1JKJ8_PLAGO</name>
<dbReference type="GeneID" id="39749792"/>
<dbReference type="Proteomes" id="UP000195521">
    <property type="component" value="Unassembled WGS sequence"/>
</dbReference>
<sequence>MNIVKKLLLFHLLIIFQQIFFSSLSNAKKEKMNPMDFFPSSSLLYPLDFQKNWQASEPIPVDIHYDVPAYGYKDLLMALEYHNDLENYDKERGEIKRRIINEQNRMEENLWRKIQIVKMKEKNRQNQKILRARKDEV</sequence>
<proteinExistence type="predicted"/>
<organism evidence="2 3">
    <name type="scientific">Plasmodium gonderi</name>
    <dbReference type="NCBI Taxonomy" id="77519"/>
    <lineage>
        <taxon>Eukaryota</taxon>
        <taxon>Sar</taxon>
        <taxon>Alveolata</taxon>
        <taxon>Apicomplexa</taxon>
        <taxon>Aconoidasida</taxon>
        <taxon>Haemosporida</taxon>
        <taxon>Plasmodiidae</taxon>
        <taxon>Plasmodium</taxon>
        <taxon>Plasmodium (Plasmodium)</taxon>
    </lineage>
</organism>
<keyword evidence="3" id="KW-1185">Reference proteome</keyword>
<dbReference type="OrthoDB" id="376983at2759"/>
<evidence type="ECO:0000256" key="1">
    <source>
        <dbReference type="SAM" id="SignalP"/>
    </source>
</evidence>
<gene>
    <name evidence="2" type="ORF">PGO_133210</name>
</gene>
<keyword evidence="1" id="KW-0732">Signal</keyword>
<protein>
    <submittedName>
        <fullName evidence="2">Uncharacterized protein</fullName>
    </submittedName>
</protein>
<evidence type="ECO:0000313" key="3">
    <source>
        <dbReference type="Proteomes" id="UP000195521"/>
    </source>
</evidence>
<dbReference type="AlphaFoldDB" id="A0A1Y1JKJ8"/>
<accession>A0A1Y1JKJ8</accession>
<dbReference type="EMBL" id="BDQF01000014">
    <property type="protein sequence ID" value="GAW83049.1"/>
    <property type="molecule type" value="Genomic_DNA"/>
</dbReference>
<dbReference type="RefSeq" id="XP_028545638.1">
    <property type="nucleotide sequence ID" value="XM_028689837.1"/>
</dbReference>